<name>C6C5T9_MUSP7</name>
<protein>
    <recommendedName>
        <fullName evidence="3">YkgJ family cysteine cluster protein</fullName>
    </recommendedName>
</protein>
<gene>
    <name evidence="1" type="ordered locus">Dd703_1940</name>
</gene>
<reference evidence="1" key="1">
    <citation type="submission" date="2009-06" db="EMBL/GenBank/DDBJ databases">
        <title>Complete sequence of Dickeya dadantii Ech703.</title>
        <authorList>
            <consortium name="US DOE Joint Genome Institute"/>
            <person name="Lucas S."/>
            <person name="Copeland A."/>
            <person name="Lapidus A."/>
            <person name="Glavina del Rio T."/>
            <person name="Dalin E."/>
            <person name="Tice H."/>
            <person name="Bruce D."/>
            <person name="Goodwin L."/>
            <person name="Pitluck S."/>
            <person name="Chertkov O."/>
            <person name="Brettin T."/>
            <person name="Detter J.C."/>
            <person name="Han C."/>
            <person name="Larimer F."/>
            <person name="Land M."/>
            <person name="Hauser L."/>
            <person name="Kyrpides N."/>
            <person name="Mikhailova N."/>
            <person name="Balakrishnan V."/>
            <person name="Glasner J."/>
            <person name="Perna N.T."/>
        </authorList>
    </citation>
    <scope>NUCLEOTIDE SEQUENCE [LARGE SCALE GENOMIC DNA]</scope>
    <source>
        <strain evidence="1">Ech703</strain>
    </source>
</reference>
<evidence type="ECO:0000313" key="2">
    <source>
        <dbReference type="Proteomes" id="UP000002734"/>
    </source>
</evidence>
<dbReference type="HOGENOM" id="CLU_123885_0_0_6"/>
<keyword evidence="2" id="KW-1185">Reference proteome</keyword>
<evidence type="ECO:0008006" key="3">
    <source>
        <dbReference type="Google" id="ProtNLM"/>
    </source>
</evidence>
<organism evidence="1 2">
    <name type="scientific">Musicola paradisiaca (strain Ech703)</name>
    <name type="common">Dickeya paradisiaca</name>
    <name type="synonym">Dickeya dadantii</name>
    <dbReference type="NCBI Taxonomy" id="579405"/>
    <lineage>
        <taxon>Bacteria</taxon>
        <taxon>Pseudomonadati</taxon>
        <taxon>Pseudomonadota</taxon>
        <taxon>Gammaproteobacteria</taxon>
        <taxon>Enterobacterales</taxon>
        <taxon>Pectobacteriaceae</taxon>
        <taxon>Musicola</taxon>
    </lineage>
</organism>
<dbReference type="InterPro" id="IPR005358">
    <property type="entry name" value="Puta_zinc/iron-chelating_dom"/>
</dbReference>
<dbReference type="EMBL" id="CP001654">
    <property type="protein sequence ID" value="ACS85730.1"/>
    <property type="molecule type" value="Genomic_DNA"/>
</dbReference>
<proteinExistence type="predicted"/>
<accession>C6C5T9</accession>
<sequence>MSRSVNPCMQCGACCGYFRVSFYWSEATDGGGCVPVELTQQVPPFLRCMEGTHCRQPHCIALEGEIGHAVRCRIYEQRPSPCREFSQSGEQGRAYPACDRARAYYGLPPLTQETLPDAMT</sequence>
<dbReference type="Proteomes" id="UP000002734">
    <property type="component" value="Chromosome"/>
</dbReference>
<dbReference type="AlphaFoldDB" id="C6C5T9"/>
<dbReference type="STRING" id="579405.Dd703_1940"/>
<dbReference type="eggNOG" id="COG0727">
    <property type="taxonomic scope" value="Bacteria"/>
</dbReference>
<dbReference type="Pfam" id="PF03692">
    <property type="entry name" value="CxxCxxCC"/>
    <property type="match status" value="1"/>
</dbReference>
<dbReference type="KEGG" id="dda:Dd703_1940"/>
<evidence type="ECO:0000313" key="1">
    <source>
        <dbReference type="EMBL" id="ACS85730.1"/>
    </source>
</evidence>
<dbReference type="RefSeq" id="WP_012765547.1">
    <property type="nucleotide sequence ID" value="NC_012880.1"/>
</dbReference>